<feature type="domain" description="Pop1 N-terminal" evidence="5">
    <location>
        <begin position="54"/>
        <end position="130"/>
    </location>
</feature>
<feature type="domain" description="POPLD" evidence="6">
    <location>
        <begin position="475"/>
        <end position="565"/>
    </location>
</feature>
<evidence type="ECO:0000256" key="1">
    <source>
        <dbReference type="ARBA" id="ARBA00004123"/>
    </source>
</evidence>
<dbReference type="PANTHER" id="PTHR22731:SF3">
    <property type="entry name" value="RIBONUCLEASES P_MRP PROTEIN SUBUNIT POP1"/>
    <property type="match status" value="1"/>
</dbReference>
<feature type="domain" description="Pop1 N-terminal" evidence="5">
    <location>
        <begin position="138"/>
        <end position="203"/>
    </location>
</feature>
<evidence type="ECO:0000313" key="8">
    <source>
        <dbReference type="Proteomes" id="UP001212841"/>
    </source>
</evidence>
<feature type="region of interest" description="Disordered" evidence="4">
    <location>
        <begin position="108"/>
        <end position="129"/>
    </location>
</feature>
<sequence length="616" mass="69826">MEGGSSNPGKRPHDGGGTSKSRKKARPDIAIQRRNTPAEAAAAEAPRTISVVEFAEARQFELNALQKQLNTKVGTKRVFQLVPRWMRRRAASHNAKRIPKKMRAAALQQMARDPLPQKQTKKSTRRKRRRIGSIVQEFSRRNVKGKQWLETHIWHAKRLKMVEMWGFRLADHPNDKSTRAIYRASKQQSVIHDASYFQVIELVGIVEELQKLFRSITDPTVPAVGSARFTTGAHQGSTYIYRYNSYPTHAIAPITFLWRHAEPGNDMRTVWVWVHPAAYQAVKEVMEEGLKALGSNVDARCLEDELLKFELTGPRSHAILQEVLKVAGGVEGQELGFGEKLWQDLVHLRTPASLPPGAALALSVYDPRLSFPPKLKRRPESIPSEPESLTKAFQEWPVDAAKSDIWDDETRNEIREKKVREKELNRRRALALIPGTPLQSRPTDSRVPVLLLQRNCLAVDPTRMKEKELQEFVGGWDVVLPKGWGMAFWMSFVFAGCRVGGLRERRSFHFESRLPCFPYDYPETEAWKVWADELKSEKLAKYERTPKAKRPSFAKLRIKSPFKPPFEDLVKFGEDGDVDMSSKTPGIVVLGGTRVVRTLETSLKKPGDVAAGVVEA</sequence>
<evidence type="ECO:0008006" key="9">
    <source>
        <dbReference type="Google" id="ProtNLM"/>
    </source>
</evidence>
<evidence type="ECO:0000313" key="7">
    <source>
        <dbReference type="EMBL" id="KAJ3044560.1"/>
    </source>
</evidence>
<protein>
    <recommendedName>
        <fullName evidence="9">EOG090X07PD</fullName>
    </recommendedName>
</protein>
<keyword evidence="3" id="KW-0539">Nucleus</keyword>
<dbReference type="Pfam" id="PF06978">
    <property type="entry name" value="POP1_N"/>
    <property type="match status" value="2"/>
</dbReference>
<keyword evidence="2" id="KW-0819">tRNA processing</keyword>
<dbReference type="SUPFAM" id="SSF103025">
    <property type="entry name" value="Folate-binding domain"/>
    <property type="match status" value="1"/>
</dbReference>
<name>A0AAD5S4D2_9FUNG</name>
<dbReference type="Proteomes" id="UP001212841">
    <property type="component" value="Unassembled WGS sequence"/>
</dbReference>
<reference evidence="7" key="1">
    <citation type="submission" date="2020-05" db="EMBL/GenBank/DDBJ databases">
        <title>Phylogenomic resolution of chytrid fungi.</title>
        <authorList>
            <person name="Stajich J.E."/>
            <person name="Amses K."/>
            <person name="Simmons R."/>
            <person name="Seto K."/>
            <person name="Myers J."/>
            <person name="Bonds A."/>
            <person name="Quandt C.A."/>
            <person name="Barry K."/>
            <person name="Liu P."/>
            <person name="Grigoriev I."/>
            <person name="Longcore J.E."/>
            <person name="James T.Y."/>
        </authorList>
    </citation>
    <scope>NUCLEOTIDE SEQUENCE</scope>
    <source>
        <strain evidence="7">JEL0318</strain>
    </source>
</reference>
<dbReference type="InterPro" id="IPR009723">
    <property type="entry name" value="Pop1_N"/>
</dbReference>
<feature type="non-terminal residue" evidence="7">
    <location>
        <position position="616"/>
    </location>
</feature>
<dbReference type="AlphaFoldDB" id="A0AAD5S4D2"/>
<dbReference type="InterPro" id="IPR012590">
    <property type="entry name" value="POPLD_dom"/>
</dbReference>
<evidence type="ECO:0000259" key="6">
    <source>
        <dbReference type="Pfam" id="PF08170"/>
    </source>
</evidence>
<evidence type="ECO:0000256" key="3">
    <source>
        <dbReference type="ARBA" id="ARBA00023242"/>
    </source>
</evidence>
<dbReference type="InterPro" id="IPR039182">
    <property type="entry name" value="Pop1"/>
</dbReference>
<dbReference type="GO" id="GO:0001682">
    <property type="term" value="P:tRNA 5'-leader removal"/>
    <property type="evidence" value="ECO:0007669"/>
    <property type="project" value="InterPro"/>
</dbReference>
<dbReference type="GO" id="GO:0005655">
    <property type="term" value="C:nucleolar ribonuclease P complex"/>
    <property type="evidence" value="ECO:0007669"/>
    <property type="project" value="InterPro"/>
</dbReference>
<evidence type="ECO:0000256" key="2">
    <source>
        <dbReference type="ARBA" id="ARBA00022694"/>
    </source>
</evidence>
<keyword evidence="8" id="KW-1185">Reference proteome</keyword>
<comment type="caution">
    <text evidence="7">The sequence shown here is derived from an EMBL/GenBank/DDBJ whole genome shotgun (WGS) entry which is preliminary data.</text>
</comment>
<comment type="subcellular location">
    <subcellularLocation>
        <location evidence="1">Nucleus</location>
    </subcellularLocation>
</comment>
<feature type="region of interest" description="Disordered" evidence="4">
    <location>
        <begin position="1"/>
        <end position="45"/>
    </location>
</feature>
<dbReference type="EMBL" id="JADGJD010001287">
    <property type="protein sequence ID" value="KAJ3044560.1"/>
    <property type="molecule type" value="Genomic_DNA"/>
</dbReference>
<evidence type="ECO:0000259" key="5">
    <source>
        <dbReference type="Pfam" id="PF06978"/>
    </source>
</evidence>
<dbReference type="Pfam" id="PF08170">
    <property type="entry name" value="POPLD"/>
    <property type="match status" value="1"/>
</dbReference>
<evidence type="ECO:0000256" key="4">
    <source>
        <dbReference type="SAM" id="MobiDB-lite"/>
    </source>
</evidence>
<gene>
    <name evidence="7" type="ORF">HK097_001436</name>
</gene>
<organism evidence="7 8">
    <name type="scientific">Rhizophlyctis rosea</name>
    <dbReference type="NCBI Taxonomy" id="64517"/>
    <lineage>
        <taxon>Eukaryota</taxon>
        <taxon>Fungi</taxon>
        <taxon>Fungi incertae sedis</taxon>
        <taxon>Chytridiomycota</taxon>
        <taxon>Chytridiomycota incertae sedis</taxon>
        <taxon>Chytridiomycetes</taxon>
        <taxon>Rhizophlyctidales</taxon>
        <taxon>Rhizophlyctidaceae</taxon>
        <taxon>Rhizophlyctis</taxon>
    </lineage>
</organism>
<feature type="compositionally biased region" description="Basic residues" evidence="4">
    <location>
        <begin position="119"/>
        <end position="129"/>
    </location>
</feature>
<dbReference type="PANTHER" id="PTHR22731">
    <property type="entry name" value="RIBONUCLEASES P/MRP PROTEIN SUBUNIT POP1"/>
    <property type="match status" value="1"/>
</dbReference>
<proteinExistence type="predicted"/>
<dbReference type="GO" id="GO:0000172">
    <property type="term" value="C:ribonuclease MRP complex"/>
    <property type="evidence" value="ECO:0007669"/>
    <property type="project" value="InterPro"/>
</dbReference>
<accession>A0AAD5S4D2</accession>